<organism evidence="1 2">
    <name type="scientific">Chaetomium tenue</name>
    <dbReference type="NCBI Taxonomy" id="1854479"/>
    <lineage>
        <taxon>Eukaryota</taxon>
        <taxon>Fungi</taxon>
        <taxon>Dikarya</taxon>
        <taxon>Ascomycota</taxon>
        <taxon>Pezizomycotina</taxon>
        <taxon>Sordariomycetes</taxon>
        <taxon>Sordariomycetidae</taxon>
        <taxon>Sordariales</taxon>
        <taxon>Chaetomiaceae</taxon>
        <taxon>Chaetomium</taxon>
    </lineage>
</organism>
<sequence>MTCHIGPISAQSADRIEIENPSSLFLHFRLLHCLRLAPCPATPIQSHPCPPRCDPSQAPIGINGSAKPSSSSSRTSNQRVWRRRARRGNPRGTNTSPVASVASGRIPSQRQLVFPHCRFAFLYLIVLFPSRPVFQTRPLFPATAPSFAPLNCGERVNTKPNGTDCCSELVANLSISVPPHILPTTWRLLLVQPGEAFASPQEFSRGQWPQAIRNYFSAGWSWASFALEGFCDSYDETSHCATVQIDNASNGHAIQPEKGLRNTATPLLYRHRFQAHVRIRSTLQTAPPYRRSTTARTGSRSTTRRRSRSRSRIPNLEHRPAKVRSEHRPRDHDPSPR</sequence>
<evidence type="ECO:0000313" key="1">
    <source>
        <dbReference type="EMBL" id="KAH6649567.1"/>
    </source>
</evidence>
<name>A0ACB7PK12_9PEZI</name>
<keyword evidence="2" id="KW-1185">Reference proteome</keyword>
<gene>
    <name evidence="1" type="ORF">F5144DRAFT_8760</name>
</gene>
<comment type="caution">
    <text evidence="1">The sequence shown here is derived from an EMBL/GenBank/DDBJ whole genome shotgun (WGS) entry which is preliminary data.</text>
</comment>
<dbReference type="Proteomes" id="UP000724584">
    <property type="component" value="Unassembled WGS sequence"/>
</dbReference>
<accession>A0ACB7PK12</accession>
<reference evidence="1 2" key="1">
    <citation type="journal article" date="2021" name="Nat. Commun.">
        <title>Genetic determinants of endophytism in the Arabidopsis root mycobiome.</title>
        <authorList>
            <person name="Mesny F."/>
            <person name="Miyauchi S."/>
            <person name="Thiergart T."/>
            <person name="Pickel B."/>
            <person name="Atanasova L."/>
            <person name="Karlsson M."/>
            <person name="Huettel B."/>
            <person name="Barry K.W."/>
            <person name="Haridas S."/>
            <person name="Chen C."/>
            <person name="Bauer D."/>
            <person name="Andreopoulos W."/>
            <person name="Pangilinan J."/>
            <person name="LaButti K."/>
            <person name="Riley R."/>
            <person name="Lipzen A."/>
            <person name="Clum A."/>
            <person name="Drula E."/>
            <person name="Henrissat B."/>
            <person name="Kohler A."/>
            <person name="Grigoriev I.V."/>
            <person name="Martin F.M."/>
            <person name="Hacquard S."/>
        </authorList>
    </citation>
    <scope>NUCLEOTIDE SEQUENCE [LARGE SCALE GENOMIC DNA]</scope>
    <source>
        <strain evidence="1 2">MPI-SDFR-AT-0079</strain>
    </source>
</reference>
<proteinExistence type="predicted"/>
<dbReference type="EMBL" id="JAGIZQ010000001">
    <property type="protein sequence ID" value="KAH6649567.1"/>
    <property type="molecule type" value="Genomic_DNA"/>
</dbReference>
<protein>
    <submittedName>
        <fullName evidence="1">Uncharacterized protein</fullName>
    </submittedName>
</protein>
<evidence type="ECO:0000313" key="2">
    <source>
        <dbReference type="Proteomes" id="UP000724584"/>
    </source>
</evidence>